<dbReference type="Gene3D" id="2.40.50.40">
    <property type="match status" value="1"/>
</dbReference>
<proteinExistence type="predicted"/>
<accession>A0ABD1JYD1</accession>
<reference evidence="4 5" key="1">
    <citation type="submission" date="2024-09" db="EMBL/GenBank/DDBJ databases">
        <title>A chromosome-level genome assembly of Gray's grenadier anchovy, Coilia grayii.</title>
        <authorList>
            <person name="Fu Z."/>
        </authorList>
    </citation>
    <scope>NUCLEOTIDE SEQUENCE [LARGE SCALE GENOMIC DNA]</scope>
    <source>
        <strain evidence="4">G4</strain>
        <tissue evidence="4">Muscle</tissue>
    </source>
</reference>
<comment type="caution">
    <text evidence="4">The sequence shown here is derived from an EMBL/GenBank/DDBJ whole genome shotgun (WGS) entry which is preliminary data.</text>
</comment>
<dbReference type="InterPro" id="IPR001811">
    <property type="entry name" value="Chemokine_IL8-like_dom"/>
</dbReference>
<dbReference type="SMART" id="SM00199">
    <property type="entry name" value="SCY"/>
    <property type="match status" value="1"/>
</dbReference>
<feature type="domain" description="Chemokine interleukin-8-like" evidence="3">
    <location>
        <begin position="24"/>
        <end position="84"/>
    </location>
</feature>
<evidence type="ECO:0000313" key="5">
    <source>
        <dbReference type="Proteomes" id="UP001591681"/>
    </source>
</evidence>
<sequence length="87" mass="9561">MTRIALLLVIAASVYWTLAAGDQALDCCLSVNPQLLPRRLASSYKLSDPGCNIKATIFTTKKGKNVCAPPPEQSEWVQKLIAHLDRH</sequence>
<dbReference type="Pfam" id="PF00048">
    <property type="entry name" value="IL8"/>
    <property type="match status" value="1"/>
</dbReference>
<dbReference type="CDD" id="cd00169">
    <property type="entry name" value="Chemokine"/>
    <property type="match status" value="1"/>
</dbReference>
<evidence type="ECO:0000259" key="3">
    <source>
        <dbReference type="SMART" id="SM00199"/>
    </source>
</evidence>
<feature type="chain" id="PRO_5044856013" description="Chemokine interleukin-8-like domain-containing protein" evidence="2">
    <location>
        <begin position="20"/>
        <end position="87"/>
    </location>
</feature>
<dbReference type="InterPro" id="IPR039809">
    <property type="entry name" value="Chemokine_b/g/d"/>
</dbReference>
<keyword evidence="5" id="KW-1185">Reference proteome</keyword>
<evidence type="ECO:0000256" key="2">
    <source>
        <dbReference type="SAM" id="SignalP"/>
    </source>
</evidence>
<protein>
    <recommendedName>
        <fullName evidence="3">Chemokine interleukin-8-like domain-containing protein</fullName>
    </recommendedName>
</protein>
<organism evidence="4 5">
    <name type="scientific">Coilia grayii</name>
    <name type="common">Gray's grenadier anchovy</name>
    <dbReference type="NCBI Taxonomy" id="363190"/>
    <lineage>
        <taxon>Eukaryota</taxon>
        <taxon>Metazoa</taxon>
        <taxon>Chordata</taxon>
        <taxon>Craniata</taxon>
        <taxon>Vertebrata</taxon>
        <taxon>Euteleostomi</taxon>
        <taxon>Actinopterygii</taxon>
        <taxon>Neopterygii</taxon>
        <taxon>Teleostei</taxon>
        <taxon>Clupei</taxon>
        <taxon>Clupeiformes</taxon>
        <taxon>Clupeoidei</taxon>
        <taxon>Engraulidae</taxon>
        <taxon>Coilinae</taxon>
        <taxon>Coilia</taxon>
    </lineage>
</organism>
<dbReference type="GO" id="GO:0005125">
    <property type="term" value="F:cytokine activity"/>
    <property type="evidence" value="ECO:0007669"/>
    <property type="project" value="UniProtKB-KW"/>
</dbReference>
<dbReference type="InterPro" id="IPR036048">
    <property type="entry name" value="Interleukin_8-like_sf"/>
</dbReference>
<keyword evidence="2" id="KW-0732">Signal</keyword>
<dbReference type="Proteomes" id="UP001591681">
    <property type="component" value="Unassembled WGS sequence"/>
</dbReference>
<gene>
    <name evidence="4" type="ORF">ACEWY4_011690</name>
</gene>
<feature type="signal peptide" evidence="2">
    <location>
        <begin position="1"/>
        <end position="19"/>
    </location>
</feature>
<dbReference type="GO" id="GO:0005615">
    <property type="term" value="C:extracellular space"/>
    <property type="evidence" value="ECO:0007669"/>
    <property type="project" value="UniProtKB-KW"/>
</dbReference>
<dbReference type="SUPFAM" id="SSF54117">
    <property type="entry name" value="Interleukin 8-like chemokines"/>
    <property type="match status" value="1"/>
</dbReference>
<evidence type="ECO:0000256" key="1">
    <source>
        <dbReference type="ARBA" id="ARBA00022514"/>
    </source>
</evidence>
<keyword evidence="1" id="KW-0202">Cytokine</keyword>
<dbReference type="EMBL" id="JBHFQA010000010">
    <property type="protein sequence ID" value="KAL2091892.1"/>
    <property type="molecule type" value="Genomic_DNA"/>
</dbReference>
<evidence type="ECO:0000313" key="4">
    <source>
        <dbReference type="EMBL" id="KAL2091892.1"/>
    </source>
</evidence>
<dbReference type="AlphaFoldDB" id="A0ABD1JYD1"/>
<dbReference type="PANTHER" id="PTHR12015">
    <property type="entry name" value="SMALL INDUCIBLE CYTOKINE A"/>
    <property type="match status" value="1"/>
</dbReference>
<name>A0ABD1JYD1_9TELE</name>